<dbReference type="Proteomes" id="UP000464480">
    <property type="component" value="Chromosome"/>
</dbReference>
<proteinExistence type="predicted"/>
<evidence type="ECO:0000313" key="2">
    <source>
        <dbReference type="EMBL" id="QHW08369.1"/>
    </source>
</evidence>
<evidence type="ECO:0000313" key="3">
    <source>
        <dbReference type="Proteomes" id="UP000464480"/>
    </source>
</evidence>
<organism evidence="2 3">
    <name type="scientific">Pseudomonas putida</name>
    <name type="common">Arthrobacter siderocapsulatus</name>
    <dbReference type="NCBI Taxonomy" id="303"/>
    <lineage>
        <taxon>Bacteria</taxon>
        <taxon>Pseudomonadati</taxon>
        <taxon>Pseudomonadota</taxon>
        <taxon>Gammaproteobacteria</taxon>
        <taxon>Pseudomonadales</taxon>
        <taxon>Pseudomonadaceae</taxon>
        <taxon>Pseudomonas</taxon>
    </lineage>
</organism>
<reference evidence="2 3" key="1">
    <citation type="submission" date="2020-02" db="EMBL/GenBank/DDBJ databases">
        <title>Pseudomonas Putida W5 Complete Genome Assembly.</title>
        <authorList>
            <person name="Yuan Z.-C."/>
            <person name="Shaw G.A."/>
            <person name="Cusano A.D."/>
            <person name="Caddey B.J."/>
            <person name="Weselowski B.J."/>
        </authorList>
    </citation>
    <scope>NUCLEOTIDE SEQUENCE [LARGE SCALE GENOMIC DNA]</scope>
    <source>
        <strain evidence="2 3">W5</strain>
    </source>
</reference>
<feature type="compositionally biased region" description="Acidic residues" evidence="1">
    <location>
        <begin position="31"/>
        <end position="40"/>
    </location>
</feature>
<dbReference type="EMBL" id="CP026115">
    <property type="protein sequence ID" value="QHW08369.1"/>
    <property type="molecule type" value="Genomic_DNA"/>
</dbReference>
<feature type="region of interest" description="Disordered" evidence="1">
    <location>
        <begin position="1"/>
        <end position="56"/>
    </location>
</feature>
<evidence type="ECO:0000256" key="1">
    <source>
        <dbReference type="SAM" id="MobiDB-lite"/>
    </source>
</evidence>
<dbReference type="AlphaFoldDB" id="A0A6I7ETP0"/>
<protein>
    <submittedName>
        <fullName evidence="2">Uncharacterized protein</fullName>
    </submittedName>
</protein>
<sequence length="56" mass="6057">MNIQLHMGGGSAQDDWPELDPEQRNDRADDPDADPNLNDDDQNRPGVPASDPESGA</sequence>
<dbReference type="RefSeq" id="WP_159410480.1">
    <property type="nucleotide sequence ID" value="NZ_CP026115.2"/>
</dbReference>
<gene>
    <name evidence="2" type="ORF">C2H86_28555</name>
</gene>
<feature type="compositionally biased region" description="Basic and acidic residues" evidence="1">
    <location>
        <begin position="21"/>
        <end position="30"/>
    </location>
</feature>
<accession>A0A6I7ETP0</accession>
<name>A0A6I7ETP0_PSEPU</name>